<dbReference type="GO" id="GO:0016787">
    <property type="term" value="F:hydrolase activity"/>
    <property type="evidence" value="ECO:0007669"/>
    <property type="project" value="UniProtKB-KW"/>
</dbReference>
<feature type="region of interest" description="Disordered" evidence="2">
    <location>
        <begin position="40"/>
        <end position="66"/>
    </location>
</feature>
<dbReference type="AlphaFoldDB" id="A0A2W2AYD2"/>
<evidence type="ECO:0000313" key="4">
    <source>
        <dbReference type="Proteomes" id="UP000248764"/>
    </source>
</evidence>
<feature type="non-terminal residue" evidence="3">
    <location>
        <position position="1"/>
    </location>
</feature>
<sequence>AEPAEGRAGPRHRRPRPAKLPWLLAPLLLVPPAWWGIAQMDGPSDDPPAVASPGYDPAEQSAVPGQPVGAAEGLRRYTLRLPDLEAPVIAITSTADRVLLPPKDPLLAGWWRDGAAPGAEAGAAVVVGHAVEGGEAAFNSVVGLEPGDEVRVSGSGVEQRYRVDTVETMAPGDLPARADELFAQDVPGRLVLVTCADWDGTAFRSNVVVTAVPV</sequence>
<dbReference type="InterPro" id="IPR005754">
    <property type="entry name" value="Sortase"/>
</dbReference>
<dbReference type="Pfam" id="PF04203">
    <property type="entry name" value="Sortase"/>
    <property type="match status" value="1"/>
</dbReference>
<dbReference type="InterPro" id="IPR023365">
    <property type="entry name" value="Sortase_dom-sf"/>
</dbReference>
<dbReference type="SUPFAM" id="SSF63817">
    <property type="entry name" value="Sortase"/>
    <property type="match status" value="1"/>
</dbReference>
<reference evidence="3 4" key="1">
    <citation type="submission" date="2018-01" db="EMBL/GenBank/DDBJ databases">
        <title>Draft genome sequence of Jiangella sp. GTF31.</title>
        <authorList>
            <person name="Sahin N."/>
            <person name="Ay H."/>
            <person name="Saygin H."/>
        </authorList>
    </citation>
    <scope>NUCLEOTIDE SEQUENCE [LARGE SCALE GENOMIC DNA]</scope>
    <source>
        <strain evidence="3 4">GTF31</strain>
    </source>
</reference>
<accession>A0A2W2AYD2</accession>
<evidence type="ECO:0000313" key="3">
    <source>
        <dbReference type="EMBL" id="PZF80205.1"/>
    </source>
</evidence>
<name>A0A2W2AYD2_9ACTN</name>
<protein>
    <submittedName>
        <fullName evidence="3">Peptidase C60 sortase A and B</fullName>
    </submittedName>
</protein>
<gene>
    <name evidence="3" type="ORF">C1I92_27395</name>
</gene>
<proteinExistence type="predicted"/>
<dbReference type="Gene3D" id="2.40.260.10">
    <property type="entry name" value="Sortase"/>
    <property type="match status" value="1"/>
</dbReference>
<dbReference type="Proteomes" id="UP000248764">
    <property type="component" value="Unassembled WGS sequence"/>
</dbReference>
<dbReference type="RefSeq" id="WP_111257809.1">
    <property type="nucleotide sequence ID" value="NZ_POTW01000097.1"/>
</dbReference>
<keyword evidence="4" id="KW-1185">Reference proteome</keyword>
<evidence type="ECO:0000256" key="1">
    <source>
        <dbReference type="ARBA" id="ARBA00022801"/>
    </source>
</evidence>
<keyword evidence="1" id="KW-0378">Hydrolase</keyword>
<evidence type="ECO:0000256" key="2">
    <source>
        <dbReference type="SAM" id="MobiDB-lite"/>
    </source>
</evidence>
<dbReference type="EMBL" id="POTW01000097">
    <property type="protein sequence ID" value="PZF80205.1"/>
    <property type="molecule type" value="Genomic_DNA"/>
</dbReference>
<dbReference type="CDD" id="cd05829">
    <property type="entry name" value="Sortase_F"/>
    <property type="match status" value="1"/>
</dbReference>
<dbReference type="InterPro" id="IPR042001">
    <property type="entry name" value="Sortase_F"/>
</dbReference>
<organism evidence="3 4">
    <name type="scientific">Jiangella anatolica</name>
    <dbReference type="NCBI Taxonomy" id="2670374"/>
    <lineage>
        <taxon>Bacteria</taxon>
        <taxon>Bacillati</taxon>
        <taxon>Actinomycetota</taxon>
        <taxon>Actinomycetes</taxon>
        <taxon>Jiangellales</taxon>
        <taxon>Jiangellaceae</taxon>
        <taxon>Jiangella</taxon>
    </lineage>
</organism>
<comment type="caution">
    <text evidence="3">The sequence shown here is derived from an EMBL/GenBank/DDBJ whole genome shotgun (WGS) entry which is preliminary data.</text>
</comment>